<comment type="function">
    <text evidence="7">Catalyzes the dehydration of the S-form of NAD(P)HX at the expense of ATP, which is converted to ADP. Together with NAD(P)HX epimerase, which catalyzes the epimerization of the S- and R-forms, the enzyme allows the repair of both epimers of NAD(P)HX, a damaged form of NAD(P)H that is a result of enzymatic or heat-dependent hydration.</text>
</comment>
<dbReference type="EMBL" id="CAJFCV020000005">
    <property type="protein sequence ID" value="CAG9123635.1"/>
    <property type="molecule type" value="Genomic_DNA"/>
</dbReference>
<dbReference type="PROSITE" id="PS51383">
    <property type="entry name" value="YJEF_C_3"/>
    <property type="match status" value="1"/>
</dbReference>
<feature type="binding site" evidence="7">
    <location>
        <begin position="153"/>
        <end position="159"/>
    </location>
    <ligand>
        <name>(6S)-NADPHX</name>
        <dbReference type="ChEBI" id="CHEBI:64076"/>
    </ligand>
</feature>
<comment type="caution">
    <text evidence="9">The sequence shown here is derived from an EMBL/GenBank/DDBJ whole genome shotgun (WGS) entry which is preliminary data.</text>
</comment>
<dbReference type="OrthoDB" id="8110916at2759"/>
<dbReference type="SMR" id="A0A7I8X7B8"/>
<evidence type="ECO:0000256" key="1">
    <source>
        <dbReference type="ARBA" id="ARBA00022741"/>
    </source>
</evidence>
<comment type="similarity">
    <text evidence="7">Belongs to the NnrD/CARKD family.</text>
</comment>
<evidence type="ECO:0000256" key="6">
    <source>
        <dbReference type="ARBA" id="ARBA00047472"/>
    </source>
</evidence>
<sequence>MSIKRVFEYFPKLGPHLKKGECGRIAVVGGALEYTGAPYFSAMAPMKIGADLSYLFCPIEAAAVIKTYSPELIVHPSQEFEKIDGMIGRIDSLVIGPGLGRDKEKLVPLLRKILNRVRNQGTLSVVIDADGLFLLADCIDEVKACPNVILTPNHREFDRLYEIVFGGQKPQGDITKQVQKLAKELRVIIFRKGEEDIITDGEKTEIGKEQGCDRRCGGQGDLLSGTIALFSYWVRLKEGTSSIKSEHLILGGHLASDFIRFCSRERLGVIPVSCGRLDPSVSRREKPCVLAELIESKNR</sequence>
<feature type="binding site" evidence="7">
    <location>
        <begin position="192"/>
        <end position="196"/>
    </location>
    <ligand>
        <name>ATP</name>
        <dbReference type="ChEBI" id="CHEBI:30616"/>
    </ligand>
</feature>
<evidence type="ECO:0000256" key="5">
    <source>
        <dbReference type="ARBA" id="ARBA00023239"/>
    </source>
</evidence>
<evidence type="ECO:0000256" key="3">
    <source>
        <dbReference type="ARBA" id="ARBA00022857"/>
    </source>
</evidence>
<dbReference type="NCBIfam" id="TIGR00196">
    <property type="entry name" value="yjeF_cterm"/>
    <property type="match status" value="1"/>
</dbReference>
<feature type="binding site" evidence="7">
    <location>
        <position position="221"/>
    </location>
    <ligand>
        <name>(6S)-NADPHX</name>
        <dbReference type="ChEBI" id="CHEBI:64076"/>
    </ligand>
</feature>
<feature type="binding site" evidence="7">
    <location>
        <position position="98"/>
    </location>
    <ligand>
        <name>(6S)-NADPHX</name>
        <dbReference type="ChEBI" id="CHEBI:64076"/>
    </ligand>
</feature>
<dbReference type="Proteomes" id="UP000582659">
    <property type="component" value="Unassembled WGS sequence"/>
</dbReference>
<dbReference type="PANTHER" id="PTHR12592:SF0">
    <property type="entry name" value="ATP-DEPENDENT (S)-NAD(P)H-HYDRATE DEHYDRATASE"/>
    <property type="match status" value="1"/>
</dbReference>
<dbReference type="GO" id="GO:0005524">
    <property type="term" value="F:ATP binding"/>
    <property type="evidence" value="ECO:0007669"/>
    <property type="project" value="UniProtKB-KW"/>
</dbReference>
<dbReference type="GO" id="GO:0046496">
    <property type="term" value="P:nicotinamide nucleotide metabolic process"/>
    <property type="evidence" value="ECO:0007669"/>
    <property type="project" value="UniProtKB-UniRule"/>
</dbReference>
<evidence type="ECO:0000256" key="4">
    <source>
        <dbReference type="ARBA" id="ARBA00023027"/>
    </source>
</evidence>
<keyword evidence="1 7" id="KW-0547">Nucleotide-binding</keyword>
<reference evidence="9" key="1">
    <citation type="submission" date="2020-09" db="EMBL/GenBank/DDBJ databases">
        <authorList>
            <person name="Kikuchi T."/>
        </authorList>
    </citation>
    <scope>NUCLEOTIDE SEQUENCE</scope>
    <source>
        <strain evidence="9">Ka4C1</strain>
    </source>
</reference>
<evidence type="ECO:0000256" key="7">
    <source>
        <dbReference type="HAMAP-Rule" id="MF_03157"/>
    </source>
</evidence>
<evidence type="ECO:0000256" key="2">
    <source>
        <dbReference type="ARBA" id="ARBA00022840"/>
    </source>
</evidence>
<dbReference type="HAMAP" id="MF_01965">
    <property type="entry name" value="NADHX_dehydratase"/>
    <property type="match status" value="1"/>
</dbReference>
<dbReference type="GO" id="GO:0047453">
    <property type="term" value="F:ATP-dependent NAD(P)H-hydrate dehydratase activity"/>
    <property type="evidence" value="ECO:0007669"/>
    <property type="project" value="UniProtKB-UniRule"/>
</dbReference>
<keyword evidence="10" id="KW-1185">Reference proteome</keyword>
<keyword evidence="3" id="KW-0521">NADP</keyword>
<accession>A0A7I8X7B8</accession>
<dbReference type="InterPro" id="IPR000631">
    <property type="entry name" value="CARKD"/>
</dbReference>
<organism evidence="9 10">
    <name type="scientific">Bursaphelenchus xylophilus</name>
    <name type="common">Pinewood nematode worm</name>
    <name type="synonym">Aphelenchoides xylophilus</name>
    <dbReference type="NCBI Taxonomy" id="6326"/>
    <lineage>
        <taxon>Eukaryota</taxon>
        <taxon>Metazoa</taxon>
        <taxon>Ecdysozoa</taxon>
        <taxon>Nematoda</taxon>
        <taxon>Chromadorea</taxon>
        <taxon>Rhabditida</taxon>
        <taxon>Tylenchina</taxon>
        <taxon>Tylenchomorpha</taxon>
        <taxon>Aphelenchoidea</taxon>
        <taxon>Aphelenchoididae</taxon>
        <taxon>Bursaphelenchus</taxon>
    </lineage>
</organism>
<evidence type="ECO:0000313" key="10">
    <source>
        <dbReference type="Proteomes" id="UP000659654"/>
    </source>
</evidence>
<name>A0A7I8X7B8_BURXY</name>
<dbReference type="AlphaFoldDB" id="A0A7I8X7B8"/>
<dbReference type="Pfam" id="PF01256">
    <property type="entry name" value="Carb_kinase"/>
    <property type="match status" value="1"/>
</dbReference>
<protein>
    <recommendedName>
        <fullName evidence="7">ATP-dependent (S)-NAD(P)H-hydrate dehydratase</fullName>
        <ecNumber evidence="7">4.2.1.93</ecNumber>
    </recommendedName>
    <alternativeName>
        <fullName evidence="7">ATP-dependent NAD(P)HX dehydratase</fullName>
    </alternativeName>
</protein>
<comment type="catalytic activity">
    <reaction evidence="6 7">
        <text>(6S)-NADPHX + ATP = ADP + phosphate + NADPH + H(+)</text>
        <dbReference type="Rhea" id="RHEA:32231"/>
        <dbReference type="ChEBI" id="CHEBI:15378"/>
        <dbReference type="ChEBI" id="CHEBI:30616"/>
        <dbReference type="ChEBI" id="CHEBI:43474"/>
        <dbReference type="ChEBI" id="CHEBI:57783"/>
        <dbReference type="ChEBI" id="CHEBI:64076"/>
        <dbReference type="ChEBI" id="CHEBI:456216"/>
        <dbReference type="EC" id="4.2.1.93"/>
    </reaction>
</comment>
<keyword evidence="2 7" id="KW-0067">ATP-binding</keyword>
<dbReference type="PANTHER" id="PTHR12592">
    <property type="entry name" value="ATP-DEPENDENT (S)-NAD(P)H-HYDRATE DEHYDRATASE FAMILY MEMBER"/>
    <property type="match status" value="1"/>
</dbReference>
<dbReference type="EMBL" id="CAJFDI010000005">
    <property type="protein sequence ID" value="CAD5231970.1"/>
    <property type="molecule type" value="Genomic_DNA"/>
</dbReference>
<dbReference type="Proteomes" id="UP000659654">
    <property type="component" value="Unassembled WGS sequence"/>
</dbReference>
<dbReference type="InterPro" id="IPR029056">
    <property type="entry name" value="Ribokinase-like"/>
</dbReference>
<feature type="binding site" evidence="7">
    <location>
        <begin position="211"/>
        <end position="220"/>
    </location>
    <ligand>
        <name>ATP</name>
        <dbReference type="ChEBI" id="CHEBI:30616"/>
    </ligand>
</feature>
<comment type="catalytic activity">
    <reaction evidence="7">
        <text>(6S)-NADHX + ATP = ADP + phosphate + NADH + H(+)</text>
        <dbReference type="Rhea" id="RHEA:19017"/>
        <dbReference type="ChEBI" id="CHEBI:15378"/>
        <dbReference type="ChEBI" id="CHEBI:30616"/>
        <dbReference type="ChEBI" id="CHEBI:43474"/>
        <dbReference type="ChEBI" id="CHEBI:57945"/>
        <dbReference type="ChEBI" id="CHEBI:64074"/>
        <dbReference type="ChEBI" id="CHEBI:456216"/>
        <dbReference type="EC" id="4.2.1.93"/>
    </reaction>
</comment>
<gene>
    <name evidence="9" type="ORF">BXYJ_LOCUS12061</name>
</gene>
<dbReference type="SUPFAM" id="SSF53613">
    <property type="entry name" value="Ribokinase-like"/>
    <property type="match status" value="1"/>
</dbReference>
<comment type="cofactor">
    <cofactor evidence="7">
        <name>Mg(2+)</name>
        <dbReference type="ChEBI" id="CHEBI:18420"/>
    </cofactor>
</comment>
<keyword evidence="5 7" id="KW-0456">Lyase</keyword>
<feature type="domain" description="YjeF C-terminal" evidence="8">
    <location>
        <begin position="2"/>
        <end position="299"/>
    </location>
</feature>
<proteinExistence type="inferred from homology"/>
<keyword evidence="7" id="KW-0597">Phosphoprotein</keyword>
<dbReference type="CDD" id="cd01171">
    <property type="entry name" value="YXKO-related"/>
    <property type="match status" value="1"/>
</dbReference>
<dbReference type="GO" id="GO:0110051">
    <property type="term" value="P:metabolite repair"/>
    <property type="evidence" value="ECO:0007669"/>
    <property type="project" value="TreeGrafter"/>
</dbReference>
<evidence type="ECO:0000313" key="9">
    <source>
        <dbReference type="EMBL" id="CAD5231970.1"/>
    </source>
</evidence>
<keyword evidence="4 7" id="KW-0520">NAD</keyword>
<evidence type="ECO:0000259" key="8">
    <source>
        <dbReference type="PROSITE" id="PS51383"/>
    </source>
</evidence>
<dbReference type="EC" id="4.2.1.93" evidence="7"/>
<dbReference type="Gene3D" id="3.40.1190.20">
    <property type="match status" value="1"/>
</dbReference>